<dbReference type="PANTHER" id="PTHR45138">
    <property type="entry name" value="REGULATORY COMPONENTS OF SENSORY TRANSDUCTION SYSTEM"/>
    <property type="match status" value="1"/>
</dbReference>
<dbReference type="HOGENOM" id="CLU_000445_11_24_12"/>
<evidence type="ECO:0000313" key="6">
    <source>
        <dbReference type="Proteomes" id="UP000009223"/>
    </source>
</evidence>
<dbReference type="SMART" id="SM00267">
    <property type="entry name" value="GGDEF"/>
    <property type="match status" value="1"/>
</dbReference>
<dbReference type="CDD" id="cd01949">
    <property type="entry name" value="GGDEF"/>
    <property type="match status" value="1"/>
</dbReference>
<dbReference type="GO" id="GO:0043709">
    <property type="term" value="P:cell adhesion involved in single-species biofilm formation"/>
    <property type="evidence" value="ECO:0007669"/>
    <property type="project" value="TreeGrafter"/>
</dbReference>
<dbReference type="InterPro" id="IPR043128">
    <property type="entry name" value="Rev_trsase/Diguanyl_cyclase"/>
</dbReference>
<comment type="catalytic activity">
    <reaction evidence="2">
        <text>2 GTP = 3',3'-c-di-GMP + 2 diphosphate</text>
        <dbReference type="Rhea" id="RHEA:24898"/>
        <dbReference type="ChEBI" id="CHEBI:33019"/>
        <dbReference type="ChEBI" id="CHEBI:37565"/>
        <dbReference type="ChEBI" id="CHEBI:58805"/>
        <dbReference type="EC" id="2.7.7.65"/>
    </reaction>
</comment>
<dbReference type="Gene3D" id="3.30.450.40">
    <property type="match status" value="1"/>
</dbReference>
<dbReference type="Gene3D" id="3.30.70.270">
    <property type="match status" value="1"/>
</dbReference>
<dbReference type="InterPro" id="IPR029787">
    <property type="entry name" value="Nucleotide_cyclase"/>
</dbReference>
<dbReference type="GO" id="GO:1902201">
    <property type="term" value="P:negative regulation of bacterial-type flagellum-dependent cell motility"/>
    <property type="evidence" value="ECO:0007669"/>
    <property type="project" value="TreeGrafter"/>
</dbReference>
<dbReference type="eggNOG" id="COG3706">
    <property type="taxonomic scope" value="Bacteria"/>
</dbReference>
<name>F5YLR7_TREPZ</name>
<dbReference type="GO" id="GO:0052621">
    <property type="term" value="F:diguanylate cyclase activity"/>
    <property type="evidence" value="ECO:0007669"/>
    <property type="project" value="UniProtKB-EC"/>
</dbReference>
<organism evidence="5 6">
    <name type="scientific">Treponema primitia (strain ATCC BAA-887 / DSM 12427 / ZAS-2)</name>
    <dbReference type="NCBI Taxonomy" id="545694"/>
    <lineage>
        <taxon>Bacteria</taxon>
        <taxon>Pseudomonadati</taxon>
        <taxon>Spirochaetota</taxon>
        <taxon>Spirochaetia</taxon>
        <taxon>Spirochaetales</taxon>
        <taxon>Treponemataceae</taxon>
        <taxon>Treponema</taxon>
    </lineage>
</organism>
<dbReference type="InterPro" id="IPR000160">
    <property type="entry name" value="GGDEF_dom"/>
</dbReference>
<sequence length="375" mass="43015">MNETPDLHHFLSDPKIVEHYSLLEEVGVFAHIDSLNKEIRDYKDLLDGAMDIFNRTNIEEIMDATVRQISDQFLPGFIVFLWKPHQNKEEITIKGYQNYKNVEISLKIESITPFEAFFQTHPKPVNFDLLESQTEAATTFSTLKQLKPELVAPIMGPSNLYGLIIIGHRMLEKEYTPRELTFLEELMSFVSQAIQNHLHYEQSVRDVKTGLFNHGFFMTRLMEEIARTRRRDDISSLIVIDVDKFKNFNDSYGHLAGDRVLECLAQTIKGSVRTEDVPSRFGGEEFTILLPSSNRDAAWLVAERLRNSVAEMEVPWEPPLPQVTISLGIVTFDKQAGLTADDIIKRADAALYQSKEQGRNRSTVWEPSTPEHTEN</sequence>
<gene>
    <name evidence="5" type="ordered locus">TREPR_3163</name>
</gene>
<dbReference type="PANTHER" id="PTHR45138:SF9">
    <property type="entry name" value="DIGUANYLATE CYCLASE DGCM-RELATED"/>
    <property type="match status" value="1"/>
</dbReference>
<dbReference type="KEGG" id="tpi:TREPR_3163"/>
<dbReference type="SUPFAM" id="SSF55781">
    <property type="entry name" value="GAF domain-like"/>
    <property type="match status" value="1"/>
</dbReference>
<dbReference type="Pfam" id="PF13492">
    <property type="entry name" value="GAF_3"/>
    <property type="match status" value="1"/>
</dbReference>
<keyword evidence="6" id="KW-1185">Reference proteome</keyword>
<evidence type="ECO:0000259" key="4">
    <source>
        <dbReference type="PROSITE" id="PS50887"/>
    </source>
</evidence>
<evidence type="ECO:0000256" key="3">
    <source>
        <dbReference type="SAM" id="MobiDB-lite"/>
    </source>
</evidence>
<dbReference type="STRING" id="545694.TREPR_3163"/>
<dbReference type="EMBL" id="CP001843">
    <property type="protein sequence ID" value="AEF86400.1"/>
    <property type="molecule type" value="Genomic_DNA"/>
</dbReference>
<feature type="region of interest" description="Disordered" evidence="3">
    <location>
        <begin position="355"/>
        <end position="375"/>
    </location>
</feature>
<dbReference type="NCBIfam" id="TIGR00254">
    <property type="entry name" value="GGDEF"/>
    <property type="match status" value="1"/>
</dbReference>
<dbReference type="Pfam" id="PF00990">
    <property type="entry name" value="GGDEF"/>
    <property type="match status" value="1"/>
</dbReference>
<dbReference type="SMART" id="SM00065">
    <property type="entry name" value="GAF"/>
    <property type="match status" value="1"/>
</dbReference>
<dbReference type="PROSITE" id="PS50887">
    <property type="entry name" value="GGDEF"/>
    <property type="match status" value="1"/>
</dbReference>
<dbReference type="InterPro" id="IPR050469">
    <property type="entry name" value="Diguanylate_Cyclase"/>
</dbReference>
<proteinExistence type="predicted"/>
<dbReference type="RefSeq" id="WP_015707101.1">
    <property type="nucleotide sequence ID" value="NC_015578.1"/>
</dbReference>
<feature type="domain" description="GGDEF" evidence="4">
    <location>
        <begin position="233"/>
        <end position="367"/>
    </location>
</feature>
<dbReference type="InterPro" id="IPR003018">
    <property type="entry name" value="GAF"/>
</dbReference>
<dbReference type="OrthoDB" id="9779586at2"/>
<protein>
    <recommendedName>
        <fullName evidence="1">diguanylate cyclase</fullName>
        <ecNumber evidence="1">2.7.7.65</ecNumber>
    </recommendedName>
</protein>
<reference evidence="6" key="1">
    <citation type="submission" date="2009-12" db="EMBL/GenBank/DDBJ databases">
        <title>Complete sequence of Treponema primitia strain ZAS-2.</title>
        <authorList>
            <person name="Tetu S.G."/>
            <person name="Matson E."/>
            <person name="Ren Q."/>
            <person name="Seshadri R."/>
            <person name="Elbourne L."/>
            <person name="Hassan K.A."/>
            <person name="Durkin A."/>
            <person name="Radune D."/>
            <person name="Mohamoud Y."/>
            <person name="Shay R."/>
            <person name="Jin S."/>
            <person name="Zhang X."/>
            <person name="Lucey K."/>
            <person name="Ballor N.R."/>
            <person name="Ottesen E."/>
            <person name="Rosenthal R."/>
            <person name="Allen A."/>
            <person name="Leadbetter J.R."/>
            <person name="Paulsen I.T."/>
        </authorList>
    </citation>
    <scope>NUCLEOTIDE SEQUENCE [LARGE SCALE GENOMIC DNA]</scope>
    <source>
        <strain evidence="6">ATCC BAA-887 / DSM 12427 / ZAS-2</strain>
    </source>
</reference>
<dbReference type="EC" id="2.7.7.65" evidence="1"/>
<accession>F5YLR7</accession>
<dbReference type="GO" id="GO:0005886">
    <property type="term" value="C:plasma membrane"/>
    <property type="evidence" value="ECO:0007669"/>
    <property type="project" value="TreeGrafter"/>
</dbReference>
<dbReference type="InterPro" id="IPR029016">
    <property type="entry name" value="GAF-like_dom_sf"/>
</dbReference>
<dbReference type="Proteomes" id="UP000009223">
    <property type="component" value="Chromosome"/>
</dbReference>
<dbReference type="SUPFAM" id="SSF55073">
    <property type="entry name" value="Nucleotide cyclase"/>
    <property type="match status" value="1"/>
</dbReference>
<dbReference type="FunFam" id="3.30.70.270:FF:000001">
    <property type="entry name" value="Diguanylate cyclase domain protein"/>
    <property type="match status" value="1"/>
</dbReference>
<evidence type="ECO:0000256" key="1">
    <source>
        <dbReference type="ARBA" id="ARBA00012528"/>
    </source>
</evidence>
<evidence type="ECO:0000313" key="5">
    <source>
        <dbReference type="EMBL" id="AEF86400.1"/>
    </source>
</evidence>
<dbReference type="AlphaFoldDB" id="F5YLR7"/>
<reference evidence="5 6" key="2">
    <citation type="journal article" date="2011" name="ISME J.">
        <title>RNA-seq reveals cooperative metabolic interactions between two termite-gut spirochete species in co-culture.</title>
        <authorList>
            <person name="Rosenthal A.Z."/>
            <person name="Matson E.G."/>
            <person name="Eldar A."/>
            <person name="Leadbetter J.R."/>
        </authorList>
    </citation>
    <scope>NUCLEOTIDE SEQUENCE [LARGE SCALE GENOMIC DNA]</scope>
    <source>
        <strain evidence="6">ATCC BAA-887 / DSM 12427 / ZAS-2</strain>
    </source>
</reference>
<evidence type="ECO:0000256" key="2">
    <source>
        <dbReference type="ARBA" id="ARBA00034247"/>
    </source>
</evidence>